<name>K0SK00_THAOC</name>
<dbReference type="Proteomes" id="UP000266841">
    <property type="component" value="Unassembled WGS sequence"/>
</dbReference>
<dbReference type="AlphaFoldDB" id="K0SK00"/>
<reference evidence="1 2" key="1">
    <citation type="journal article" date="2012" name="Genome Biol.">
        <title>Genome and low-iron response of an oceanic diatom adapted to chronic iron limitation.</title>
        <authorList>
            <person name="Lommer M."/>
            <person name="Specht M."/>
            <person name="Roy A.S."/>
            <person name="Kraemer L."/>
            <person name="Andreson R."/>
            <person name="Gutowska M.A."/>
            <person name="Wolf J."/>
            <person name="Bergner S.V."/>
            <person name="Schilhabel M.B."/>
            <person name="Klostermeier U.C."/>
            <person name="Beiko R.G."/>
            <person name="Rosenstiel P."/>
            <person name="Hippler M."/>
            <person name="Laroche J."/>
        </authorList>
    </citation>
    <scope>NUCLEOTIDE SEQUENCE [LARGE SCALE GENOMIC DNA]</scope>
    <source>
        <strain evidence="1 2">CCMP1005</strain>
    </source>
</reference>
<proteinExistence type="predicted"/>
<evidence type="ECO:0000313" key="2">
    <source>
        <dbReference type="Proteomes" id="UP000266841"/>
    </source>
</evidence>
<dbReference type="EMBL" id="AGNL01014657">
    <property type="protein sequence ID" value="EJK66603.1"/>
    <property type="molecule type" value="Genomic_DNA"/>
</dbReference>
<keyword evidence="2" id="KW-1185">Reference proteome</keyword>
<evidence type="ECO:0000313" key="1">
    <source>
        <dbReference type="EMBL" id="EJK66603.1"/>
    </source>
</evidence>
<accession>K0SK00</accession>
<organism evidence="1 2">
    <name type="scientific">Thalassiosira oceanica</name>
    <name type="common">Marine diatom</name>
    <dbReference type="NCBI Taxonomy" id="159749"/>
    <lineage>
        <taxon>Eukaryota</taxon>
        <taxon>Sar</taxon>
        <taxon>Stramenopiles</taxon>
        <taxon>Ochrophyta</taxon>
        <taxon>Bacillariophyta</taxon>
        <taxon>Coscinodiscophyceae</taxon>
        <taxon>Thalassiosirophycidae</taxon>
        <taxon>Thalassiosirales</taxon>
        <taxon>Thalassiosiraceae</taxon>
        <taxon>Thalassiosira</taxon>
    </lineage>
</organism>
<gene>
    <name evidence="1" type="ORF">THAOC_12466</name>
</gene>
<comment type="caution">
    <text evidence="1">The sequence shown here is derived from an EMBL/GenBank/DDBJ whole genome shotgun (WGS) entry which is preliminary data.</text>
</comment>
<sequence length="397" mass="44761">MNYDDEQIQNIVDLPDSLVVNIGSFLAKPSKALLAVSLTADTSSWVHGESRQTSLKLRTHSAAILTAVSSQSGWDKLDFNDIDKDFAARLTDDHVHAILHFINAKEDLRELSMAGCVNINGEGLRLLRDSSVKVVDLSLVGPNESPSMVAPGPLLAESKVLPILVTTLDSLEIIRLPKFWRGKMLPETSEFLREFNDVLERRNPKCTLCNMACNRERFEEWIFHQPDRDEDNAEYYGMQNFVCSGCSKTFCYSCQHDEPDSTGSRDHIMYCYFCEEEFCRDCSGMQNCLNCDATFCNRCIESNSILFECEDCDGHTCVVCREVCKHCDATSCCSVVAKCLECDEVACFYCMRLVVNRAGWMDCCHGCARVMGMMLEERLQQALEDAESLQHELDLVV</sequence>
<protein>
    <submittedName>
        <fullName evidence="1">Uncharacterized protein</fullName>
    </submittedName>
</protein>